<dbReference type="PROSITE" id="PS51747">
    <property type="entry name" value="CYT_DCMP_DEAMINASES_2"/>
    <property type="match status" value="1"/>
</dbReference>
<sequence length="163" mass="17554">MNTLSFSISYQTFDSLDELNASDQTLCKKSEEALSTSYSPYSKFKVGTAILLADGQVVLGSNQENVAYPSGLCAERVALFAIGANNPNAVIKTMAITAFTNNFKIENPVTSCGSCLQVMAECEKRQNSPIEVLFYCIGGQIIKVKSVKSLLPFGFVEDRLGAG</sequence>
<dbReference type="RefSeq" id="WP_330107568.1">
    <property type="nucleotide sequence ID" value="NZ_JAZDQT010000001.1"/>
</dbReference>
<reference evidence="3 4" key="1">
    <citation type="submission" date="2024-01" db="EMBL/GenBank/DDBJ databases">
        <title>Pedobacter sp. nov., isolated from fresh soil.</title>
        <authorList>
            <person name="Le N.T.T."/>
        </authorList>
    </citation>
    <scope>NUCLEOTIDE SEQUENCE [LARGE SCALE GENOMIC DNA]</scope>
    <source>
        <strain evidence="3 4">KR3-3</strain>
    </source>
</reference>
<dbReference type="CDD" id="cd01283">
    <property type="entry name" value="cytidine_deaminase"/>
    <property type="match status" value="1"/>
</dbReference>
<evidence type="ECO:0000259" key="2">
    <source>
        <dbReference type="PROSITE" id="PS51747"/>
    </source>
</evidence>
<dbReference type="PANTHER" id="PTHR11644:SF2">
    <property type="entry name" value="CYTIDINE DEAMINASE"/>
    <property type="match status" value="1"/>
</dbReference>
<keyword evidence="4" id="KW-1185">Reference proteome</keyword>
<organism evidence="3 4">
    <name type="scientific">Pedobacter albus</name>
    <dbReference type="NCBI Taxonomy" id="3113905"/>
    <lineage>
        <taxon>Bacteria</taxon>
        <taxon>Pseudomonadati</taxon>
        <taxon>Bacteroidota</taxon>
        <taxon>Sphingobacteriia</taxon>
        <taxon>Sphingobacteriales</taxon>
        <taxon>Sphingobacteriaceae</taxon>
        <taxon>Pedobacter</taxon>
    </lineage>
</organism>
<feature type="domain" description="CMP/dCMP-type deaminase" evidence="2">
    <location>
        <begin position="21"/>
        <end position="158"/>
    </location>
</feature>
<keyword evidence="3" id="KW-0378">Hydrolase</keyword>
<dbReference type="GO" id="GO:0004126">
    <property type="term" value="F:cytidine deaminase activity"/>
    <property type="evidence" value="ECO:0007669"/>
    <property type="project" value="UniProtKB-EC"/>
</dbReference>
<dbReference type="Gene3D" id="3.40.140.10">
    <property type="entry name" value="Cytidine Deaminase, domain 2"/>
    <property type="match status" value="1"/>
</dbReference>
<evidence type="ECO:0000256" key="1">
    <source>
        <dbReference type="ARBA" id="ARBA00006576"/>
    </source>
</evidence>
<dbReference type="InterPro" id="IPR016193">
    <property type="entry name" value="Cytidine_deaminase-like"/>
</dbReference>
<evidence type="ECO:0000313" key="4">
    <source>
        <dbReference type="Proteomes" id="UP001336835"/>
    </source>
</evidence>
<evidence type="ECO:0000313" key="3">
    <source>
        <dbReference type="EMBL" id="MEE1945221.1"/>
    </source>
</evidence>
<comment type="caution">
    <text evidence="3">The sequence shown here is derived from an EMBL/GenBank/DDBJ whole genome shotgun (WGS) entry which is preliminary data.</text>
</comment>
<proteinExistence type="inferred from homology"/>
<dbReference type="Pfam" id="PF00383">
    <property type="entry name" value="dCMP_cyt_deam_1"/>
    <property type="match status" value="1"/>
</dbReference>
<dbReference type="InterPro" id="IPR050202">
    <property type="entry name" value="Cyt/Deoxycyt_deaminase"/>
</dbReference>
<protein>
    <submittedName>
        <fullName evidence="3">Cytidine deaminase</fullName>
        <ecNumber evidence="3">3.5.4.5</ecNumber>
    </submittedName>
</protein>
<dbReference type="EMBL" id="JAZDQT010000001">
    <property type="protein sequence ID" value="MEE1945221.1"/>
    <property type="molecule type" value="Genomic_DNA"/>
</dbReference>
<dbReference type="Proteomes" id="UP001336835">
    <property type="component" value="Unassembled WGS sequence"/>
</dbReference>
<dbReference type="SUPFAM" id="SSF53927">
    <property type="entry name" value="Cytidine deaminase-like"/>
    <property type="match status" value="1"/>
</dbReference>
<gene>
    <name evidence="3" type="ORF">VRU48_08885</name>
</gene>
<name>A0ABU7I7E9_9SPHI</name>
<accession>A0ABU7I7E9</accession>
<comment type="similarity">
    <text evidence="1">Belongs to the cytidine and deoxycytidylate deaminase family.</text>
</comment>
<dbReference type="EC" id="3.5.4.5" evidence="3"/>
<dbReference type="NCBIfam" id="NF004064">
    <property type="entry name" value="PRK05578.1"/>
    <property type="match status" value="1"/>
</dbReference>
<dbReference type="PANTHER" id="PTHR11644">
    <property type="entry name" value="CYTIDINE DEAMINASE"/>
    <property type="match status" value="1"/>
</dbReference>
<dbReference type="InterPro" id="IPR002125">
    <property type="entry name" value="CMP_dCMP_dom"/>
</dbReference>